<dbReference type="PANTHER" id="PTHR36699:SF1">
    <property type="entry name" value="L,D-TRANSPEPTIDASE YAFK-RELATED"/>
    <property type="match status" value="1"/>
</dbReference>
<dbReference type="EMBL" id="JAYFUH010000249">
    <property type="protein sequence ID" value="MEA5669351.1"/>
    <property type="molecule type" value="Genomic_DNA"/>
</dbReference>
<gene>
    <name evidence="10" type="ORF">VA603_17590</name>
</gene>
<dbReference type="PANTHER" id="PTHR36699">
    <property type="entry name" value="LD-TRANSPEPTIDASE"/>
    <property type="match status" value="1"/>
</dbReference>
<dbReference type="InterPro" id="IPR005490">
    <property type="entry name" value="LD_TPept_cat_dom"/>
</dbReference>
<evidence type="ECO:0000256" key="4">
    <source>
        <dbReference type="ARBA" id="ARBA00022960"/>
    </source>
</evidence>
<evidence type="ECO:0000256" key="1">
    <source>
        <dbReference type="ARBA" id="ARBA00004752"/>
    </source>
</evidence>
<dbReference type="RefSeq" id="WP_207911799.1">
    <property type="nucleotide sequence ID" value="NZ_JAYFUH010000249.1"/>
</dbReference>
<dbReference type="SUPFAM" id="SSF141523">
    <property type="entry name" value="L,D-transpeptidase catalytic domain-like"/>
    <property type="match status" value="1"/>
</dbReference>
<organism evidence="10 11">
    <name type="scientific">Stenotrophomonas capsici</name>
    <dbReference type="NCBI Taxonomy" id="3110230"/>
    <lineage>
        <taxon>Bacteria</taxon>
        <taxon>Pseudomonadati</taxon>
        <taxon>Pseudomonadota</taxon>
        <taxon>Gammaproteobacteria</taxon>
        <taxon>Lysobacterales</taxon>
        <taxon>Lysobacteraceae</taxon>
        <taxon>Stenotrophomonas</taxon>
    </lineage>
</organism>
<proteinExistence type="inferred from homology"/>
<sequence length="170" mass="18576">MLKGSNACLASMLAMVGTAAATDDVEAVQPKATFVYVDKSERQLFVFSGRTLLLQYPIALGRVPAGHKQQEGDKRTPEGVYMLDWKNPNSRYHRSIHVSYPNAADRADAQRRGVSPGGDIMIHGQPNQSPLPAAALQQHDWTDGCIALTDAQMDALWEVVDVPVPIRIVP</sequence>
<evidence type="ECO:0000313" key="10">
    <source>
        <dbReference type="EMBL" id="MEA5669351.1"/>
    </source>
</evidence>
<keyword evidence="5 7" id="KW-0573">Peptidoglycan synthesis</keyword>
<comment type="pathway">
    <text evidence="1 7">Cell wall biogenesis; peptidoglycan biosynthesis.</text>
</comment>
<evidence type="ECO:0000256" key="3">
    <source>
        <dbReference type="ARBA" id="ARBA00022679"/>
    </source>
</evidence>
<feature type="domain" description="L,D-TPase catalytic" evidence="9">
    <location>
        <begin position="33"/>
        <end position="169"/>
    </location>
</feature>
<dbReference type="PROSITE" id="PS52029">
    <property type="entry name" value="LD_TPASE"/>
    <property type="match status" value="1"/>
</dbReference>
<comment type="similarity">
    <text evidence="2">Belongs to the YkuD family.</text>
</comment>
<evidence type="ECO:0000313" key="11">
    <source>
        <dbReference type="Proteomes" id="UP001301653"/>
    </source>
</evidence>
<evidence type="ECO:0000256" key="6">
    <source>
        <dbReference type="ARBA" id="ARBA00023316"/>
    </source>
</evidence>
<keyword evidence="3" id="KW-0808">Transferase</keyword>
<keyword evidence="8" id="KW-0732">Signal</keyword>
<feature type="active site" description="Nucleophile" evidence="7">
    <location>
        <position position="145"/>
    </location>
</feature>
<keyword evidence="11" id="KW-1185">Reference proteome</keyword>
<keyword evidence="4 7" id="KW-0133">Cell shape</keyword>
<evidence type="ECO:0000259" key="9">
    <source>
        <dbReference type="PROSITE" id="PS52029"/>
    </source>
</evidence>
<dbReference type="Gene3D" id="2.40.440.10">
    <property type="entry name" value="L,D-transpeptidase catalytic domain-like"/>
    <property type="match status" value="1"/>
</dbReference>
<keyword evidence="6 7" id="KW-0961">Cell wall biogenesis/degradation</keyword>
<feature type="chain" id="PRO_5047495392" evidence="8">
    <location>
        <begin position="22"/>
        <end position="170"/>
    </location>
</feature>
<accession>A0ABU5V7M2</accession>
<reference evidence="10 11" key="1">
    <citation type="submission" date="2023-12" db="EMBL/GenBank/DDBJ databases">
        <title>Stenotrophomonas guangdongensis sp. nov., isolated from wilted pepper plants (Capsicum annuum).</title>
        <authorList>
            <person name="Qiu M."/>
            <person name="Li Y."/>
            <person name="Liu Q."/>
            <person name="Zhang X."/>
            <person name="Huang Y."/>
            <person name="Guo R."/>
            <person name="Hu M."/>
            <person name="Zhou J."/>
            <person name="Zhou X."/>
        </authorList>
    </citation>
    <scope>NUCLEOTIDE SEQUENCE [LARGE SCALE GENOMIC DNA]</scope>
    <source>
        <strain evidence="10 11">MH1</strain>
    </source>
</reference>
<feature type="active site" description="Proton donor/acceptor" evidence="7">
    <location>
        <position position="123"/>
    </location>
</feature>
<dbReference type="Proteomes" id="UP001301653">
    <property type="component" value="Unassembled WGS sequence"/>
</dbReference>
<protein>
    <submittedName>
        <fullName evidence="10">L,D-transpeptidase family protein</fullName>
    </submittedName>
</protein>
<name>A0ABU5V7M2_9GAMM</name>
<dbReference type="CDD" id="cd16913">
    <property type="entry name" value="YkuD_like"/>
    <property type="match status" value="1"/>
</dbReference>
<dbReference type="InterPro" id="IPR038063">
    <property type="entry name" value="Transpep_catalytic_dom"/>
</dbReference>
<evidence type="ECO:0000256" key="2">
    <source>
        <dbReference type="ARBA" id="ARBA00005992"/>
    </source>
</evidence>
<evidence type="ECO:0000256" key="5">
    <source>
        <dbReference type="ARBA" id="ARBA00022984"/>
    </source>
</evidence>
<comment type="caution">
    <text evidence="10">The sequence shown here is derived from an EMBL/GenBank/DDBJ whole genome shotgun (WGS) entry which is preliminary data.</text>
</comment>
<dbReference type="Pfam" id="PF03734">
    <property type="entry name" value="YkuD"/>
    <property type="match status" value="1"/>
</dbReference>
<evidence type="ECO:0000256" key="7">
    <source>
        <dbReference type="PROSITE-ProRule" id="PRU01373"/>
    </source>
</evidence>
<feature type="signal peptide" evidence="8">
    <location>
        <begin position="1"/>
        <end position="21"/>
    </location>
</feature>
<evidence type="ECO:0000256" key="8">
    <source>
        <dbReference type="SAM" id="SignalP"/>
    </source>
</evidence>